<evidence type="ECO:0000313" key="2">
    <source>
        <dbReference type="Proteomes" id="UP001529491"/>
    </source>
</evidence>
<organism evidence="1 2">
    <name type="scientific">Shewanella youngdeokensis</name>
    <dbReference type="NCBI Taxonomy" id="2999068"/>
    <lineage>
        <taxon>Bacteria</taxon>
        <taxon>Pseudomonadati</taxon>
        <taxon>Pseudomonadota</taxon>
        <taxon>Gammaproteobacteria</taxon>
        <taxon>Alteromonadales</taxon>
        <taxon>Shewanellaceae</taxon>
        <taxon>Shewanella</taxon>
    </lineage>
</organism>
<dbReference type="Proteomes" id="UP001529491">
    <property type="component" value="Chromosome"/>
</dbReference>
<gene>
    <name evidence="1" type="ORF">RGE70_05895</name>
</gene>
<name>A0ABZ0K2J5_9GAMM</name>
<accession>A0ABZ0K2J5</accession>
<evidence type="ECO:0000313" key="1">
    <source>
        <dbReference type="EMBL" id="WOT06327.1"/>
    </source>
</evidence>
<reference evidence="1 2" key="1">
    <citation type="submission" date="2023-10" db="EMBL/GenBank/DDBJ databases">
        <title>Complete genome sequence of Shewanella sp. DAU334.</title>
        <authorList>
            <person name="Lee Y.-S."/>
            <person name="Jeong H.-R."/>
            <person name="Hwang E.-J."/>
            <person name="Choi Y.-L."/>
            <person name="Kim G.-D."/>
        </authorList>
    </citation>
    <scope>NUCLEOTIDE SEQUENCE [LARGE SCALE GENOMIC DNA]</scope>
    <source>
        <strain evidence="1 2">DAU334</strain>
    </source>
</reference>
<dbReference type="EMBL" id="CP136522">
    <property type="protein sequence ID" value="WOT06327.1"/>
    <property type="molecule type" value="Genomic_DNA"/>
</dbReference>
<protein>
    <submittedName>
        <fullName evidence="1">Uncharacterized protein</fullName>
    </submittedName>
</protein>
<dbReference type="RefSeq" id="WP_375087908.1">
    <property type="nucleotide sequence ID" value="NZ_CP136522.1"/>
</dbReference>
<sequence length="92" mass="10190">MISIIESIANTTIKEQVIDGQFVDIAQSHAVCCEMLAGLEDYQFPILTPSISEQVKRRWGLYWDVVVLCDSLTISLVDINAGSIVSKKFNVA</sequence>
<keyword evidence="2" id="KW-1185">Reference proteome</keyword>
<proteinExistence type="predicted"/>